<keyword evidence="1" id="KW-1133">Transmembrane helix</keyword>
<feature type="transmembrane region" description="Helical" evidence="1">
    <location>
        <begin position="123"/>
        <end position="144"/>
    </location>
</feature>
<feature type="domain" description="CAAX prenyl protease 2/Lysostaphin resistance protein A-like" evidence="2">
    <location>
        <begin position="130"/>
        <end position="224"/>
    </location>
</feature>
<sequence length="237" mass="26151">MRTALVKSKAILLIEIIIVLGIMSGTKAICDQIQIIPSGVTGSIGIWTGILVATFFYKKRKITWYDVGLRLPKGRKKWLNQIGIGLLAIGSILLITFITLYVLEPLFGLEKAADATDKFNFFLGKPVVLILYIVIGIWFGAGLGEELMMRGFLLNHLKKLLGDSKISWALALIIQAVIFGYMHSYHGSRGMVITGLIALSFGIFYLVSKRKLFPVIFAHAAFDTLTMVGFYLSESGA</sequence>
<dbReference type="Pfam" id="PF02517">
    <property type="entry name" value="Rce1-like"/>
    <property type="match status" value="1"/>
</dbReference>
<accession>A0A238XD42</accession>
<dbReference type="InterPro" id="IPR003675">
    <property type="entry name" value="Rce1/LyrA-like_dom"/>
</dbReference>
<dbReference type="OrthoDB" id="9807747at2"/>
<keyword evidence="4" id="KW-1185">Reference proteome</keyword>
<dbReference type="AlphaFoldDB" id="A0A238XD42"/>
<feature type="transmembrane region" description="Helical" evidence="1">
    <location>
        <begin position="190"/>
        <end position="207"/>
    </location>
</feature>
<dbReference type="Proteomes" id="UP000198412">
    <property type="component" value="Unassembled WGS sequence"/>
</dbReference>
<evidence type="ECO:0000313" key="3">
    <source>
        <dbReference type="EMBL" id="SNR56488.1"/>
    </source>
</evidence>
<feature type="transmembrane region" description="Helical" evidence="1">
    <location>
        <begin position="35"/>
        <end position="57"/>
    </location>
</feature>
<feature type="transmembrane region" description="Helical" evidence="1">
    <location>
        <begin position="78"/>
        <end position="103"/>
    </location>
</feature>
<dbReference type="GO" id="GO:0004175">
    <property type="term" value="F:endopeptidase activity"/>
    <property type="evidence" value="ECO:0007669"/>
    <property type="project" value="UniProtKB-ARBA"/>
</dbReference>
<gene>
    <name evidence="3" type="ORF">SAMN04488111_1799</name>
</gene>
<keyword evidence="1" id="KW-0472">Membrane</keyword>
<feature type="transmembrane region" description="Helical" evidence="1">
    <location>
        <begin position="212"/>
        <end position="232"/>
    </location>
</feature>
<keyword evidence="1" id="KW-0812">Transmembrane</keyword>
<name>A0A238XD42_9FLAO</name>
<evidence type="ECO:0000313" key="4">
    <source>
        <dbReference type="Proteomes" id="UP000198412"/>
    </source>
</evidence>
<organism evidence="3 4">
    <name type="scientific">Lutibacter flavus</name>
    <dbReference type="NCBI Taxonomy" id="691689"/>
    <lineage>
        <taxon>Bacteria</taxon>
        <taxon>Pseudomonadati</taxon>
        <taxon>Bacteroidota</taxon>
        <taxon>Flavobacteriia</taxon>
        <taxon>Flavobacteriales</taxon>
        <taxon>Flavobacteriaceae</taxon>
        <taxon>Lutibacter</taxon>
    </lineage>
</organism>
<protein>
    <recommendedName>
        <fullName evidence="2">CAAX prenyl protease 2/Lysostaphin resistance protein A-like domain-containing protein</fullName>
    </recommendedName>
</protein>
<reference evidence="4" key="1">
    <citation type="submission" date="2017-06" db="EMBL/GenBank/DDBJ databases">
        <authorList>
            <person name="Varghese N."/>
            <person name="Submissions S."/>
        </authorList>
    </citation>
    <scope>NUCLEOTIDE SEQUENCE [LARGE SCALE GENOMIC DNA]</scope>
    <source>
        <strain evidence="4">DSM 27993</strain>
    </source>
</reference>
<dbReference type="GO" id="GO:0080120">
    <property type="term" value="P:CAAX-box protein maturation"/>
    <property type="evidence" value="ECO:0007669"/>
    <property type="project" value="UniProtKB-ARBA"/>
</dbReference>
<feature type="transmembrane region" description="Helical" evidence="1">
    <location>
        <begin position="12"/>
        <end position="29"/>
    </location>
</feature>
<feature type="transmembrane region" description="Helical" evidence="1">
    <location>
        <begin position="165"/>
        <end position="184"/>
    </location>
</feature>
<dbReference type="EMBL" id="FZNX01000002">
    <property type="protein sequence ID" value="SNR56488.1"/>
    <property type="molecule type" value="Genomic_DNA"/>
</dbReference>
<dbReference type="RefSeq" id="WP_089378091.1">
    <property type="nucleotide sequence ID" value="NZ_FZNX01000002.1"/>
</dbReference>
<evidence type="ECO:0000256" key="1">
    <source>
        <dbReference type="SAM" id="Phobius"/>
    </source>
</evidence>
<evidence type="ECO:0000259" key="2">
    <source>
        <dbReference type="Pfam" id="PF02517"/>
    </source>
</evidence>
<proteinExistence type="predicted"/>